<dbReference type="InParanoid" id="A0A5J5F0J8"/>
<feature type="transmembrane region" description="Helical" evidence="5">
    <location>
        <begin position="114"/>
        <end position="134"/>
    </location>
</feature>
<feature type="transmembrane region" description="Helical" evidence="5">
    <location>
        <begin position="186"/>
        <end position="206"/>
    </location>
</feature>
<name>A0A5J5F0J8_9PEZI</name>
<reference evidence="6 7" key="1">
    <citation type="submission" date="2019-09" db="EMBL/GenBank/DDBJ databases">
        <title>Draft genome of the ectomycorrhizal ascomycete Sphaerosporella brunnea.</title>
        <authorList>
            <consortium name="DOE Joint Genome Institute"/>
            <person name="Benucci G.M."/>
            <person name="Marozzi G."/>
            <person name="Antonielli L."/>
            <person name="Sanchez S."/>
            <person name="Marco P."/>
            <person name="Wang X."/>
            <person name="Falini L.B."/>
            <person name="Barry K."/>
            <person name="Haridas S."/>
            <person name="Lipzen A."/>
            <person name="Labutti K."/>
            <person name="Grigoriev I.V."/>
            <person name="Murat C."/>
            <person name="Martin F."/>
            <person name="Albertini E."/>
            <person name="Donnini D."/>
            <person name="Bonito G."/>
        </authorList>
    </citation>
    <scope>NUCLEOTIDE SEQUENCE [LARGE SCALE GENOMIC DNA]</scope>
    <source>
        <strain evidence="6 7">Sb_GMNB300</strain>
    </source>
</reference>
<dbReference type="AlphaFoldDB" id="A0A5J5F0J8"/>
<gene>
    <name evidence="6" type="ORF">FN846DRAFT_944623</name>
</gene>
<dbReference type="Pfam" id="PF03595">
    <property type="entry name" value="SLAC1"/>
    <property type="match status" value="1"/>
</dbReference>
<proteinExistence type="predicted"/>
<evidence type="ECO:0000313" key="7">
    <source>
        <dbReference type="Proteomes" id="UP000326924"/>
    </source>
</evidence>
<dbReference type="PANTHER" id="PTHR31162:SF0">
    <property type="entry name" value="MALIC ACID TRANSPORT PROTEIN"/>
    <property type="match status" value="1"/>
</dbReference>
<evidence type="ECO:0000313" key="6">
    <source>
        <dbReference type="EMBL" id="KAA8908785.1"/>
    </source>
</evidence>
<dbReference type="InterPro" id="IPR038665">
    <property type="entry name" value="Voltage-dep_anion_channel_sf"/>
</dbReference>
<dbReference type="Proteomes" id="UP000326924">
    <property type="component" value="Unassembled WGS sequence"/>
</dbReference>
<feature type="transmembrane region" description="Helical" evidence="5">
    <location>
        <begin position="146"/>
        <end position="165"/>
    </location>
</feature>
<accession>A0A5J5F0J8</accession>
<dbReference type="GO" id="GO:0015140">
    <property type="term" value="F:malate transmembrane transporter activity"/>
    <property type="evidence" value="ECO:0007669"/>
    <property type="project" value="InterPro"/>
</dbReference>
<feature type="transmembrane region" description="Helical" evidence="5">
    <location>
        <begin position="70"/>
        <end position="94"/>
    </location>
</feature>
<feature type="transmembrane region" description="Helical" evidence="5">
    <location>
        <begin position="298"/>
        <end position="331"/>
    </location>
</feature>
<keyword evidence="2 5" id="KW-0812">Transmembrane</keyword>
<evidence type="ECO:0000256" key="5">
    <source>
        <dbReference type="SAM" id="Phobius"/>
    </source>
</evidence>
<dbReference type="OrthoDB" id="2901184at2759"/>
<comment type="subcellular location">
    <subcellularLocation>
        <location evidence="1">Membrane</location>
        <topology evidence="1">Multi-pass membrane protein</topology>
    </subcellularLocation>
</comment>
<dbReference type="Gene3D" id="1.50.10.150">
    <property type="entry name" value="Voltage-dependent anion channel"/>
    <property type="match status" value="1"/>
</dbReference>
<evidence type="ECO:0000256" key="4">
    <source>
        <dbReference type="ARBA" id="ARBA00023136"/>
    </source>
</evidence>
<protein>
    <submittedName>
        <fullName evidence="6">Voltage-dependent anion channel</fullName>
    </submittedName>
</protein>
<comment type="caution">
    <text evidence="6">The sequence shown here is derived from an EMBL/GenBank/DDBJ whole genome shotgun (WGS) entry which is preliminary data.</text>
</comment>
<keyword evidence="4 5" id="KW-0472">Membrane</keyword>
<dbReference type="GO" id="GO:0016020">
    <property type="term" value="C:membrane"/>
    <property type="evidence" value="ECO:0007669"/>
    <property type="project" value="UniProtKB-SubCell"/>
</dbReference>
<evidence type="ECO:0000256" key="2">
    <source>
        <dbReference type="ARBA" id="ARBA00022692"/>
    </source>
</evidence>
<sequence>MASRIDSSESDRTPLLATSNDARFRRERGNMPIWRHILENKMTWAWYNVVIGSGAVAMLIYNLPHHPHKTWVIGAVVYLISLVLFLAVLLTHVVRFLVRPALLPASMKHPLEGLHVPAMPTALGILILNGATYAEKMHHNDRALRGFYWLFIVLALIFGVGSPLLQFSKSAHNRLTKPFSSDALNAVLPLLLAGPTAAVALAHLPTAGHHGSALGIMSFGVALQGMGFFLSLLYQASVLSRLHNDGLPAARERPALFINSIPAALTAWGAVGLAQQALRHFAAAAQPGGDSQPVVGGVALYYVGVALALVFWGLAVWWFLVAAGACFIGAMGMRGESECLEGYMVVFAHAAVFLASNELLRAFQWPRGLTLLNEVLGVFTLVVWAALVLGGLFGVATGRFVRD</sequence>
<keyword evidence="3 5" id="KW-1133">Transmembrane helix</keyword>
<dbReference type="EMBL" id="VXIS01000065">
    <property type="protein sequence ID" value="KAA8908785.1"/>
    <property type="molecule type" value="Genomic_DNA"/>
</dbReference>
<keyword evidence="7" id="KW-1185">Reference proteome</keyword>
<feature type="transmembrane region" description="Helical" evidence="5">
    <location>
        <begin position="212"/>
        <end position="234"/>
    </location>
</feature>
<evidence type="ECO:0000256" key="1">
    <source>
        <dbReference type="ARBA" id="ARBA00004141"/>
    </source>
</evidence>
<dbReference type="InterPro" id="IPR004695">
    <property type="entry name" value="SLAC1/Mae1/Ssu1/TehA"/>
</dbReference>
<feature type="transmembrane region" description="Helical" evidence="5">
    <location>
        <begin position="343"/>
        <end position="363"/>
    </location>
</feature>
<dbReference type="InterPro" id="IPR030185">
    <property type="entry name" value="Mae1"/>
</dbReference>
<dbReference type="PANTHER" id="PTHR31162">
    <property type="entry name" value="MALIC ACID TRANSPORT PROTEIN-RELATED"/>
    <property type="match status" value="1"/>
</dbReference>
<feature type="transmembrane region" description="Helical" evidence="5">
    <location>
        <begin position="375"/>
        <end position="396"/>
    </location>
</feature>
<organism evidence="6 7">
    <name type="scientific">Sphaerosporella brunnea</name>
    <dbReference type="NCBI Taxonomy" id="1250544"/>
    <lineage>
        <taxon>Eukaryota</taxon>
        <taxon>Fungi</taxon>
        <taxon>Dikarya</taxon>
        <taxon>Ascomycota</taxon>
        <taxon>Pezizomycotina</taxon>
        <taxon>Pezizomycetes</taxon>
        <taxon>Pezizales</taxon>
        <taxon>Pyronemataceae</taxon>
        <taxon>Sphaerosporella</taxon>
    </lineage>
</organism>
<evidence type="ECO:0000256" key="3">
    <source>
        <dbReference type="ARBA" id="ARBA00022989"/>
    </source>
</evidence>
<feature type="transmembrane region" description="Helical" evidence="5">
    <location>
        <begin position="44"/>
        <end position="64"/>
    </location>
</feature>